<protein>
    <recommendedName>
        <fullName evidence="6">Pectate lyase domain-containing protein</fullName>
    </recommendedName>
</protein>
<dbReference type="GO" id="GO:0030570">
    <property type="term" value="F:pectate lyase activity"/>
    <property type="evidence" value="ECO:0007669"/>
    <property type="project" value="InterPro"/>
</dbReference>
<dbReference type="Gene3D" id="2.160.20.10">
    <property type="entry name" value="Single-stranded right-handed beta-helix, Pectin lyase-like"/>
    <property type="match status" value="2"/>
</dbReference>
<comment type="caution">
    <text evidence="7">The sequence shown here is derived from an EMBL/GenBank/DDBJ whole genome shotgun (WGS) entry which is preliminary data.</text>
</comment>
<dbReference type="HOGENOM" id="CLU_290162_0_0_4"/>
<accession>K9DA48</accession>
<reference evidence="7 8" key="1">
    <citation type="submission" date="2012-09" db="EMBL/GenBank/DDBJ databases">
        <title>The Genome Sequence of Massilia timonae CCUG 45783.</title>
        <authorList>
            <consortium name="The Broad Institute Genome Sequencing Platform"/>
            <person name="Earl A."/>
            <person name="Ward D."/>
            <person name="Feldgarden M."/>
            <person name="Gevers D."/>
            <person name="Huys G."/>
            <person name="Walker B."/>
            <person name="Young S.K."/>
            <person name="Zeng Q."/>
            <person name="Gargeya S."/>
            <person name="Fitzgerald M."/>
            <person name="Haas B."/>
            <person name="Abouelleil A."/>
            <person name="Alvarado L."/>
            <person name="Arachchi H.M."/>
            <person name="Berlin A.M."/>
            <person name="Chapman S.B."/>
            <person name="Goldberg J."/>
            <person name="Griggs A."/>
            <person name="Gujja S."/>
            <person name="Hansen M."/>
            <person name="Howarth C."/>
            <person name="Imamovic A."/>
            <person name="Larimer J."/>
            <person name="McCowen C."/>
            <person name="Montmayeur A."/>
            <person name="Murphy C."/>
            <person name="Neiman D."/>
            <person name="Pearson M."/>
            <person name="Priest M."/>
            <person name="Roberts A."/>
            <person name="Saif S."/>
            <person name="Shea T."/>
            <person name="Sisk P."/>
            <person name="Sykes S."/>
            <person name="Wortman J."/>
            <person name="Nusbaum C."/>
            <person name="Birren B."/>
        </authorList>
    </citation>
    <scope>NUCLEOTIDE SEQUENCE [LARGE SCALE GENOMIC DNA]</scope>
    <source>
        <strain evidence="7 8">CCUG 45783</strain>
    </source>
</reference>
<organism evidence="7 8">
    <name type="scientific">Massilia timonae CCUG 45783</name>
    <dbReference type="NCBI Taxonomy" id="883126"/>
    <lineage>
        <taxon>Bacteria</taxon>
        <taxon>Pseudomonadati</taxon>
        <taxon>Pseudomonadota</taxon>
        <taxon>Betaproteobacteria</taxon>
        <taxon>Burkholderiales</taxon>
        <taxon>Oxalobacteraceae</taxon>
        <taxon>Telluria group</taxon>
        <taxon>Massilia</taxon>
    </lineage>
</organism>
<dbReference type="SUPFAM" id="SSF51126">
    <property type="entry name" value="Pectin lyase-like"/>
    <property type="match status" value="2"/>
</dbReference>
<dbReference type="AlphaFoldDB" id="K9DA48"/>
<dbReference type="STRING" id="47229.LO55_3820"/>
<feature type="signal peptide" evidence="5">
    <location>
        <begin position="1"/>
        <end position="27"/>
    </location>
</feature>
<feature type="chain" id="PRO_5003925857" description="Pectate lyase domain-containing protein" evidence="5">
    <location>
        <begin position="28"/>
        <end position="1055"/>
    </location>
</feature>
<keyword evidence="4" id="KW-0964">Secreted</keyword>
<dbReference type="Pfam" id="PF00544">
    <property type="entry name" value="Pectate_lyase_4"/>
    <property type="match status" value="1"/>
</dbReference>
<sequence length="1055" mass="111586">MSGARAVFATLLPAFALASLVPVIVFAAAPMPGAIAERQHAPADGWAAQQGGTRGGALASPAHVYTVADRAQLVAALEAPAPARIVRVAATIDMSEGRPFRDHDDQARRGGVRLPSNTTLIGVAPGAGFVNASLLVAGVEQVIVRHLAIRNPCDVAPQWDPQDGAKGNWNSEFDGITVRDARHVWIDHNSFTDAPDTDDRAPVENGKRKQCHDGALDITQGSDLVSVTYNHFAQHEKNMLIGAGDRFTGDRGRLRITLKGNLFEHVAERAPRVRYGQVHLLNNYYVGERGRAVYGHGYSIGVAHASRLISDANAFDVAGASACSQLVRDPAHSPGVFVDTGSLLNGQPLDGCPHGGDAGWRVPYSYTALPASQVPAHVRANAGPRPGAGDAAGALVEARIAPSTGAPFVLRARRAANGDWQGASLQLVDGGKTLQVELLAARGGQAQRLKQIRRRTVPADMPLVLGFAADAGQLAALVDGERVTTALAEPLPATQALDWEAGAHRLLDLRGGPVDAVPARLSAQVAERRILLQAGDPAATVPIGGALGIEVVSDDPRIATADVVHGAVRVTPLAAGRTAVTVRSAGDPWAQASFAVVVGERFVAPRGATSVATHPRADERGVPPDTPLRLALAPGAALTGEGSIRVLRKRDGLLVAVVRPGETVAAIGPAPRQRLVRQHDLSIVDGELRARLPQALEYDTEYEALAEARLVRGADFDGARWRFRTTPHRPVGDSVTVAAAGRSHFRTVQGALDYAMSLPRAQALTVNVADGVYPELLYLRDKDNLTLRGASREATVIRAANSDTLNPGSGAGQEAGTPGLLGGRALFLAQDSDLLDLRDIALHNSTLRTDGHSPQAETLFFSSRDGRLMARNAHFLSEQDTLQLTGYAWFHKSLVEGNVDFIWGNNRAALFEDSEIRSIGDSARPDSGGYIVQARTIGAAEPGFVFLRSRLTRGAGPAGNLPADGSAYLARSPGTANTWDNVAFIDCSVGPHIAADGWLRRPAPNPAEGGWREYGNRGPDGQARSYGGFMLEREQAARLSTRAAVFAGRGWNPQP</sequence>
<dbReference type="GO" id="GO:0005576">
    <property type="term" value="C:extracellular region"/>
    <property type="evidence" value="ECO:0007669"/>
    <property type="project" value="UniProtKB-SubCell"/>
</dbReference>
<proteinExistence type="inferred from homology"/>
<dbReference type="GO" id="GO:0042545">
    <property type="term" value="P:cell wall modification"/>
    <property type="evidence" value="ECO:0007669"/>
    <property type="project" value="InterPro"/>
</dbReference>
<dbReference type="PANTHER" id="PTHR31683:SF18">
    <property type="entry name" value="PECTATE LYASE 21-RELATED"/>
    <property type="match status" value="1"/>
</dbReference>
<dbReference type="GO" id="GO:0000272">
    <property type="term" value="P:polysaccharide catabolic process"/>
    <property type="evidence" value="ECO:0007669"/>
    <property type="project" value="UniProtKB-KW"/>
</dbReference>
<dbReference type="Pfam" id="PF01095">
    <property type="entry name" value="Pectinesterase"/>
    <property type="match status" value="1"/>
</dbReference>
<dbReference type="RefSeq" id="WP_005670587.1">
    <property type="nucleotide sequence ID" value="NZ_JH992926.1"/>
</dbReference>
<dbReference type="InterPro" id="IPR002022">
    <property type="entry name" value="Pec_lyase"/>
</dbReference>
<dbReference type="InterPro" id="IPR012334">
    <property type="entry name" value="Pectin_lyas_fold"/>
</dbReference>
<dbReference type="SMART" id="SM00656">
    <property type="entry name" value="Amb_all"/>
    <property type="match status" value="1"/>
</dbReference>
<keyword evidence="3 4" id="KW-0456">Lyase</keyword>
<evidence type="ECO:0000313" key="8">
    <source>
        <dbReference type="Proteomes" id="UP000009874"/>
    </source>
</evidence>
<evidence type="ECO:0000313" key="7">
    <source>
        <dbReference type="EMBL" id="EKU80151.1"/>
    </source>
</evidence>
<dbReference type="PANTHER" id="PTHR31683">
    <property type="entry name" value="PECTATE LYASE 18-RELATED"/>
    <property type="match status" value="1"/>
</dbReference>
<dbReference type="Proteomes" id="UP000009874">
    <property type="component" value="Unassembled WGS sequence"/>
</dbReference>
<evidence type="ECO:0000256" key="2">
    <source>
        <dbReference type="ARBA" id="ARBA00023085"/>
    </source>
</evidence>
<name>K9DA48_9BURK</name>
<dbReference type="PATRIC" id="fig|883126.3.peg.4711"/>
<dbReference type="EMBL" id="AGZI01000060">
    <property type="protein sequence ID" value="EKU80151.1"/>
    <property type="molecule type" value="Genomic_DNA"/>
</dbReference>
<comment type="similarity">
    <text evidence="4">Belongs to the polysaccharide lyase 1 family.</text>
</comment>
<evidence type="ECO:0000259" key="6">
    <source>
        <dbReference type="SMART" id="SM00656"/>
    </source>
</evidence>
<keyword evidence="8" id="KW-1185">Reference proteome</keyword>
<comment type="subcellular location">
    <subcellularLocation>
        <location evidence="4">Secreted</location>
    </subcellularLocation>
</comment>
<evidence type="ECO:0000256" key="4">
    <source>
        <dbReference type="RuleBase" id="RU361173"/>
    </source>
</evidence>
<dbReference type="eggNOG" id="COG3866">
    <property type="taxonomic scope" value="Bacteria"/>
</dbReference>
<dbReference type="InterPro" id="IPR011050">
    <property type="entry name" value="Pectin_lyase_fold/virulence"/>
</dbReference>
<dbReference type="GO" id="GO:0030599">
    <property type="term" value="F:pectinesterase activity"/>
    <property type="evidence" value="ECO:0007669"/>
    <property type="project" value="InterPro"/>
</dbReference>
<keyword evidence="5" id="KW-0732">Signal</keyword>
<evidence type="ECO:0000256" key="1">
    <source>
        <dbReference type="ARBA" id="ARBA00022801"/>
    </source>
</evidence>
<dbReference type="OrthoDB" id="9804661at2"/>
<evidence type="ECO:0000256" key="3">
    <source>
        <dbReference type="ARBA" id="ARBA00023239"/>
    </source>
</evidence>
<dbReference type="eggNOG" id="COG4677">
    <property type="taxonomic scope" value="Bacteria"/>
</dbReference>
<keyword evidence="4" id="KW-0119">Carbohydrate metabolism</keyword>
<gene>
    <name evidence="7" type="ORF">HMPREF9710_04670</name>
</gene>
<dbReference type="InterPro" id="IPR045032">
    <property type="entry name" value="PEL"/>
</dbReference>
<keyword evidence="1" id="KW-0378">Hydrolase</keyword>
<evidence type="ECO:0000256" key="5">
    <source>
        <dbReference type="SAM" id="SignalP"/>
    </source>
</evidence>
<keyword evidence="2" id="KW-0063">Aspartyl esterase</keyword>
<feature type="domain" description="Pectate lyase" evidence="6">
    <location>
        <begin position="60"/>
        <end position="321"/>
    </location>
</feature>
<dbReference type="InterPro" id="IPR000070">
    <property type="entry name" value="Pectinesterase_cat"/>
</dbReference>
<keyword evidence="4" id="KW-0624">Polysaccharide degradation</keyword>